<dbReference type="GeneID" id="54547808"/>
<accession>A0A6A6JLW1</accession>
<sequence length="110" mass="11544">MLHSFAGRRILALHPWLSGVHSRSAFLRAVGPLRWSPFRSRNALDGNAVDSHSVKTVYPILKGLADACSTTAMMFACSTCTGDAENSKAVSGVGGGCGLVTHWAGRGTIS</sequence>
<dbReference type="EMBL" id="ML986491">
    <property type="protein sequence ID" value="KAF2277234.1"/>
    <property type="molecule type" value="Genomic_DNA"/>
</dbReference>
<evidence type="ECO:0000313" key="2">
    <source>
        <dbReference type="Proteomes" id="UP000800097"/>
    </source>
</evidence>
<reference evidence="1" key="1">
    <citation type="journal article" date="2020" name="Stud. Mycol.">
        <title>101 Dothideomycetes genomes: a test case for predicting lifestyles and emergence of pathogens.</title>
        <authorList>
            <person name="Haridas S."/>
            <person name="Albert R."/>
            <person name="Binder M."/>
            <person name="Bloem J."/>
            <person name="Labutti K."/>
            <person name="Salamov A."/>
            <person name="Andreopoulos B."/>
            <person name="Baker S."/>
            <person name="Barry K."/>
            <person name="Bills G."/>
            <person name="Bluhm B."/>
            <person name="Cannon C."/>
            <person name="Castanera R."/>
            <person name="Culley D."/>
            <person name="Daum C."/>
            <person name="Ezra D."/>
            <person name="Gonzalez J."/>
            <person name="Henrissat B."/>
            <person name="Kuo A."/>
            <person name="Liang C."/>
            <person name="Lipzen A."/>
            <person name="Lutzoni F."/>
            <person name="Magnuson J."/>
            <person name="Mondo S."/>
            <person name="Nolan M."/>
            <person name="Ohm R."/>
            <person name="Pangilinan J."/>
            <person name="Park H.-J."/>
            <person name="Ramirez L."/>
            <person name="Alfaro M."/>
            <person name="Sun H."/>
            <person name="Tritt A."/>
            <person name="Yoshinaga Y."/>
            <person name="Zwiers L.-H."/>
            <person name="Turgeon B."/>
            <person name="Goodwin S."/>
            <person name="Spatafora J."/>
            <person name="Crous P."/>
            <person name="Grigoriev I."/>
        </authorList>
    </citation>
    <scope>NUCLEOTIDE SEQUENCE</scope>
    <source>
        <strain evidence="1">CBS 379.55</strain>
    </source>
</reference>
<proteinExistence type="predicted"/>
<dbReference type="Proteomes" id="UP000800097">
    <property type="component" value="Unassembled WGS sequence"/>
</dbReference>
<protein>
    <submittedName>
        <fullName evidence="1">Uncharacterized protein</fullName>
    </submittedName>
</protein>
<name>A0A6A6JLW1_WESOR</name>
<organism evidence="1 2">
    <name type="scientific">Westerdykella ornata</name>
    <dbReference type="NCBI Taxonomy" id="318751"/>
    <lineage>
        <taxon>Eukaryota</taxon>
        <taxon>Fungi</taxon>
        <taxon>Dikarya</taxon>
        <taxon>Ascomycota</taxon>
        <taxon>Pezizomycotina</taxon>
        <taxon>Dothideomycetes</taxon>
        <taxon>Pleosporomycetidae</taxon>
        <taxon>Pleosporales</taxon>
        <taxon>Sporormiaceae</taxon>
        <taxon>Westerdykella</taxon>
    </lineage>
</organism>
<evidence type="ECO:0000313" key="1">
    <source>
        <dbReference type="EMBL" id="KAF2277234.1"/>
    </source>
</evidence>
<dbReference type="AlphaFoldDB" id="A0A6A6JLW1"/>
<dbReference type="RefSeq" id="XP_033654773.1">
    <property type="nucleotide sequence ID" value="XM_033794633.1"/>
</dbReference>
<gene>
    <name evidence="1" type="ORF">EI97DRAFT_314196</name>
</gene>
<keyword evidence="2" id="KW-1185">Reference proteome</keyword>